<dbReference type="InterPro" id="IPR036607">
    <property type="entry name" value="PRKCSH"/>
</dbReference>
<dbReference type="PANTHER" id="PTHR12630:SF1">
    <property type="entry name" value="GLUCOSIDASE 2 SUBUNIT BETA"/>
    <property type="match status" value="1"/>
</dbReference>
<evidence type="ECO:0000313" key="8">
    <source>
        <dbReference type="Proteomes" id="UP000266861"/>
    </source>
</evidence>
<feature type="coiled-coil region" evidence="5">
    <location>
        <begin position="196"/>
        <end position="255"/>
    </location>
</feature>
<dbReference type="Pfam" id="PF13015">
    <property type="entry name" value="PRKCSH_1"/>
    <property type="match status" value="1"/>
</dbReference>
<dbReference type="Proteomes" id="UP000266861">
    <property type="component" value="Unassembled WGS sequence"/>
</dbReference>
<evidence type="ECO:0000256" key="5">
    <source>
        <dbReference type="SAM" id="Coils"/>
    </source>
</evidence>
<feature type="coiled-coil region" evidence="5">
    <location>
        <begin position="366"/>
        <end position="393"/>
    </location>
</feature>
<organism evidence="7 8">
    <name type="scientific">Diversispora epigaea</name>
    <dbReference type="NCBI Taxonomy" id="1348612"/>
    <lineage>
        <taxon>Eukaryota</taxon>
        <taxon>Fungi</taxon>
        <taxon>Fungi incertae sedis</taxon>
        <taxon>Mucoromycota</taxon>
        <taxon>Glomeromycotina</taxon>
        <taxon>Glomeromycetes</taxon>
        <taxon>Diversisporales</taxon>
        <taxon>Diversisporaceae</taxon>
        <taxon>Diversispora</taxon>
    </lineage>
</organism>
<evidence type="ECO:0000256" key="3">
    <source>
        <dbReference type="ARBA" id="ARBA00022824"/>
    </source>
</evidence>
<name>A0A397IMB0_9GLOM</name>
<dbReference type="InterPro" id="IPR044865">
    <property type="entry name" value="MRH_dom"/>
</dbReference>
<keyword evidence="2" id="KW-0732">Signal</keyword>
<evidence type="ECO:0000259" key="6">
    <source>
        <dbReference type="PROSITE" id="PS51914"/>
    </source>
</evidence>
<dbReference type="EMBL" id="PQFF01000210">
    <property type="protein sequence ID" value="RHZ74133.1"/>
    <property type="molecule type" value="Genomic_DNA"/>
</dbReference>
<dbReference type="AlphaFoldDB" id="A0A397IMB0"/>
<dbReference type="Pfam" id="PF12999">
    <property type="entry name" value="PRKCSH-like"/>
    <property type="match status" value="1"/>
</dbReference>
<gene>
    <name evidence="7" type="ORF">Glove_227g94</name>
</gene>
<sequence>MIYTRKPIDILRQIPNVKSNKSILSVLIILSLSSLVYATTEEFIKKPRGVPKSKASLYERKGPNWTCLDGSGFIPYEAINDEYCDCADGSDEPGTSACPNSKFYCENVGHIPAYISSSRVNDGICDPECCDGSDEYDGKINCPNKCEEFGAEYRKRVKEMEILRAQGVNKKQEYIKYGQKLKIELQNSLDFVNTDLNAAKIKYADREAELKKLEQLEKTKSDSSHLPVKEYNERIKKYREKVKGLKDQVSLLQGNVDTLSRILQDLKNGHNQNENDITIIKSAITAYDEFSNDNNNRGLEDFNEQDEIDDELLIDDHEVPQVHDPEPLPFYQEIWETIANNVYQILGLEESENQDRINKPETSRELQAAINAKEQVEKDKKELENKLNDINTKLSKDYGKQDEFAKLDSECFEYDSGEYTYSICMFGAATQKSNKDYSSTHLGNFAKWSGAQSKDDPNYYTQQIYANGVRCWNGPERSVKLNLECGMDNEIISVVEPEKCEYHLKMKTPAVCSDNSFRDSIRHDEL</sequence>
<dbReference type="OrthoDB" id="28322at2759"/>
<keyword evidence="4" id="KW-1015">Disulfide bond</keyword>
<dbReference type="PANTHER" id="PTHR12630">
    <property type="entry name" value="N-LINKED OLIGOSACCHARIDE PROCESSING"/>
    <property type="match status" value="1"/>
</dbReference>
<protein>
    <recommendedName>
        <fullName evidence="1">Glucosidase 2 subunit beta</fullName>
    </recommendedName>
</protein>
<dbReference type="GO" id="GO:0006491">
    <property type="term" value="P:N-glycan processing"/>
    <property type="evidence" value="ECO:0007669"/>
    <property type="project" value="TreeGrafter"/>
</dbReference>
<dbReference type="GO" id="GO:0017177">
    <property type="term" value="C:glucosidase II complex"/>
    <property type="evidence" value="ECO:0007669"/>
    <property type="project" value="TreeGrafter"/>
</dbReference>
<proteinExistence type="predicted"/>
<dbReference type="Gene3D" id="2.70.130.10">
    <property type="entry name" value="Mannose-6-phosphate receptor binding domain"/>
    <property type="match status" value="1"/>
</dbReference>
<dbReference type="InterPro" id="IPR039794">
    <property type="entry name" value="Gtb1-like"/>
</dbReference>
<evidence type="ECO:0000256" key="4">
    <source>
        <dbReference type="ARBA" id="ARBA00023157"/>
    </source>
</evidence>
<feature type="domain" description="MRH" evidence="6">
    <location>
        <begin position="409"/>
        <end position="514"/>
    </location>
</feature>
<keyword evidence="3" id="KW-0256">Endoplasmic reticulum</keyword>
<evidence type="ECO:0000256" key="1">
    <source>
        <dbReference type="ARBA" id="ARBA00022387"/>
    </source>
</evidence>
<dbReference type="STRING" id="1348612.A0A397IMB0"/>
<dbReference type="SUPFAM" id="SSF50911">
    <property type="entry name" value="Mannose 6-phosphate receptor domain"/>
    <property type="match status" value="1"/>
</dbReference>
<keyword evidence="8" id="KW-1185">Reference proteome</keyword>
<comment type="caution">
    <text evidence="7">The sequence shown here is derived from an EMBL/GenBank/DDBJ whole genome shotgun (WGS) entry which is preliminary data.</text>
</comment>
<evidence type="ECO:0000313" key="7">
    <source>
        <dbReference type="EMBL" id="RHZ74133.1"/>
    </source>
</evidence>
<dbReference type="InterPro" id="IPR028146">
    <property type="entry name" value="PRKCSH_N"/>
</dbReference>
<keyword evidence="5" id="KW-0175">Coiled coil</keyword>
<dbReference type="InterPro" id="IPR009011">
    <property type="entry name" value="Man6P_isomerase_rcpt-bd_dom_sf"/>
</dbReference>
<evidence type="ECO:0000256" key="2">
    <source>
        <dbReference type="ARBA" id="ARBA00022729"/>
    </source>
</evidence>
<accession>A0A397IMB0</accession>
<dbReference type="PROSITE" id="PS51914">
    <property type="entry name" value="MRH"/>
    <property type="match status" value="1"/>
</dbReference>
<reference evidence="7 8" key="1">
    <citation type="submission" date="2018-08" db="EMBL/GenBank/DDBJ databases">
        <title>Genome and evolution of the arbuscular mycorrhizal fungus Diversispora epigaea (formerly Glomus versiforme) and its bacterial endosymbionts.</title>
        <authorList>
            <person name="Sun X."/>
            <person name="Fei Z."/>
            <person name="Harrison M."/>
        </authorList>
    </citation>
    <scope>NUCLEOTIDE SEQUENCE [LARGE SCALE GENOMIC DNA]</scope>
    <source>
        <strain evidence="7 8">IT104</strain>
    </source>
</reference>